<evidence type="ECO:0000259" key="9">
    <source>
        <dbReference type="PROSITE" id="PS50850"/>
    </source>
</evidence>
<feature type="transmembrane region" description="Helical" evidence="8">
    <location>
        <begin position="83"/>
        <end position="102"/>
    </location>
</feature>
<feature type="transmembrane region" description="Helical" evidence="8">
    <location>
        <begin position="12"/>
        <end position="32"/>
    </location>
</feature>
<feature type="transmembrane region" description="Helical" evidence="8">
    <location>
        <begin position="344"/>
        <end position="367"/>
    </location>
</feature>
<keyword evidence="3" id="KW-0813">Transport</keyword>
<dbReference type="PROSITE" id="PS50850">
    <property type="entry name" value="MFS"/>
    <property type="match status" value="1"/>
</dbReference>
<feature type="transmembrane region" description="Helical" evidence="8">
    <location>
        <begin position="169"/>
        <end position="191"/>
    </location>
</feature>
<evidence type="ECO:0000256" key="1">
    <source>
        <dbReference type="ARBA" id="ARBA00004651"/>
    </source>
</evidence>
<dbReference type="PROSITE" id="PS00216">
    <property type="entry name" value="SUGAR_TRANSPORT_1"/>
    <property type="match status" value="1"/>
</dbReference>
<dbReference type="InterPro" id="IPR036259">
    <property type="entry name" value="MFS_trans_sf"/>
</dbReference>
<gene>
    <name evidence="10" type="ORF">ABNN70_02705</name>
</gene>
<evidence type="ECO:0000256" key="8">
    <source>
        <dbReference type="SAM" id="Phobius"/>
    </source>
</evidence>
<dbReference type="InterPro" id="IPR020846">
    <property type="entry name" value="MFS_dom"/>
</dbReference>
<proteinExistence type="inferred from homology"/>
<feature type="transmembrane region" description="Helical" evidence="8">
    <location>
        <begin position="286"/>
        <end position="303"/>
    </location>
</feature>
<evidence type="ECO:0000256" key="3">
    <source>
        <dbReference type="ARBA" id="ARBA00022448"/>
    </source>
</evidence>
<dbReference type="GO" id="GO:0005886">
    <property type="term" value="C:plasma membrane"/>
    <property type="evidence" value="ECO:0007669"/>
    <property type="project" value="UniProtKB-SubCell"/>
</dbReference>
<evidence type="ECO:0000256" key="4">
    <source>
        <dbReference type="ARBA" id="ARBA00022475"/>
    </source>
</evidence>
<keyword evidence="7 8" id="KW-0472">Membrane</keyword>
<feature type="transmembrane region" description="Helical" evidence="8">
    <location>
        <begin position="52"/>
        <end position="71"/>
    </location>
</feature>
<dbReference type="RefSeq" id="WP_353948700.1">
    <property type="nucleotide sequence ID" value="NZ_CP159510.1"/>
</dbReference>
<keyword evidence="6 8" id="KW-1133">Transmembrane helix</keyword>
<comment type="similarity">
    <text evidence="2">Belongs to the major facilitator superfamily.</text>
</comment>
<protein>
    <submittedName>
        <fullName evidence="10">MFS transporter</fullName>
    </submittedName>
</protein>
<dbReference type="Pfam" id="PF07690">
    <property type="entry name" value="MFS_1"/>
    <property type="match status" value="2"/>
</dbReference>
<sequence>METIGTIKRGTGAFWRAGGAVFAGSFITFANLYCTQPLLPVFSHQFHVTPTVSSLTLSVSSAVLAVCMLLAAALSERLGRRRIMILSVFVSSLVVILTAFSPNFTTLIILRLAEGVVLAGLPSLAMAYVSEEFDPGSLGVAMGLYVSGTTVGGMFGRIAAGMLTDIFSWRYALAVIGIVSLLCSVYFWLALPASTHFHGHSFSLKETIRSFGHHLKSPVLFSVFGIGFLLMGSFVSLYNYIGYLLTGAPYRLSQTAFGWIFTVYIMGTISSVWMGKLADRFGRTKVLGIGMIIMLTGGLLTLAPSLVVIVIGAAVFTFGFFGSHSVASSLVGRLAKSDRAQASSLYLLFYYAGSSLVGSINGVSWSLYRWHGVILMIGSAILLSMLLELLIIRFMKGHVD</sequence>
<comment type="subcellular location">
    <subcellularLocation>
        <location evidence="1">Cell membrane</location>
        <topology evidence="1">Multi-pass membrane protein</topology>
    </subcellularLocation>
</comment>
<dbReference type="CDD" id="cd17324">
    <property type="entry name" value="MFS_NepI_like"/>
    <property type="match status" value="1"/>
</dbReference>
<dbReference type="PANTHER" id="PTHR43271">
    <property type="entry name" value="BLL2771 PROTEIN"/>
    <property type="match status" value="1"/>
</dbReference>
<dbReference type="GO" id="GO:0022857">
    <property type="term" value="F:transmembrane transporter activity"/>
    <property type="evidence" value="ECO:0007669"/>
    <property type="project" value="InterPro"/>
</dbReference>
<dbReference type="Gene3D" id="1.20.1250.20">
    <property type="entry name" value="MFS general substrate transporter like domains"/>
    <property type="match status" value="1"/>
</dbReference>
<dbReference type="EMBL" id="CP159510">
    <property type="protein sequence ID" value="XCJ17455.1"/>
    <property type="molecule type" value="Genomic_DNA"/>
</dbReference>
<evidence type="ECO:0000256" key="6">
    <source>
        <dbReference type="ARBA" id="ARBA00022989"/>
    </source>
</evidence>
<keyword evidence="5 8" id="KW-0812">Transmembrane</keyword>
<dbReference type="InterPro" id="IPR005829">
    <property type="entry name" value="Sugar_transporter_CS"/>
</dbReference>
<dbReference type="AlphaFoldDB" id="A0AAU8IG02"/>
<evidence type="ECO:0000256" key="2">
    <source>
        <dbReference type="ARBA" id="ARBA00008335"/>
    </source>
</evidence>
<reference evidence="10" key="1">
    <citation type="submission" date="2024-06" db="EMBL/GenBank/DDBJ databases">
        <authorList>
            <person name="Fan A."/>
            <person name="Zhang F.Y."/>
            <person name="Zhang L."/>
        </authorList>
    </citation>
    <scope>NUCLEOTIDE SEQUENCE</scope>
    <source>
        <strain evidence="10">Y61</strain>
    </source>
</reference>
<dbReference type="InterPro" id="IPR011701">
    <property type="entry name" value="MFS"/>
</dbReference>
<feature type="transmembrane region" description="Helical" evidence="8">
    <location>
        <begin position="219"/>
        <end position="241"/>
    </location>
</feature>
<evidence type="ECO:0000256" key="5">
    <source>
        <dbReference type="ARBA" id="ARBA00022692"/>
    </source>
</evidence>
<dbReference type="SUPFAM" id="SSF103473">
    <property type="entry name" value="MFS general substrate transporter"/>
    <property type="match status" value="1"/>
</dbReference>
<feature type="transmembrane region" description="Helical" evidence="8">
    <location>
        <begin position="141"/>
        <end position="163"/>
    </location>
</feature>
<accession>A0AAU8IG02</accession>
<feature type="transmembrane region" description="Helical" evidence="8">
    <location>
        <begin position="373"/>
        <end position="392"/>
    </location>
</feature>
<feature type="domain" description="Major facilitator superfamily (MFS) profile" evidence="9">
    <location>
        <begin position="17"/>
        <end position="396"/>
    </location>
</feature>
<evidence type="ECO:0000313" key="10">
    <source>
        <dbReference type="EMBL" id="XCJ17455.1"/>
    </source>
</evidence>
<name>A0AAU8IG02_9BACL</name>
<dbReference type="PANTHER" id="PTHR43271:SF1">
    <property type="entry name" value="INNER MEMBRANE TRANSPORT PROTEIN YNFM"/>
    <property type="match status" value="1"/>
</dbReference>
<keyword evidence="4" id="KW-1003">Cell membrane</keyword>
<organism evidence="10">
    <name type="scientific">Sporolactobacillus sp. Y61</name>
    <dbReference type="NCBI Taxonomy" id="3160863"/>
    <lineage>
        <taxon>Bacteria</taxon>
        <taxon>Bacillati</taxon>
        <taxon>Bacillota</taxon>
        <taxon>Bacilli</taxon>
        <taxon>Bacillales</taxon>
        <taxon>Sporolactobacillaceae</taxon>
        <taxon>Sporolactobacillus</taxon>
    </lineage>
</organism>
<evidence type="ECO:0000256" key="7">
    <source>
        <dbReference type="ARBA" id="ARBA00023136"/>
    </source>
</evidence>
<feature type="transmembrane region" description="Helical" evidence="8">
    <location>
        <begin position="256"/>
        <end position="274"/>
    </location>
</feature>